<dbReference type="SUPFAM" id="SSF53335">
    <property type="entry name" value="S-adenosyl-L-methionine-dependent methyltransferases"/>
    <property type="match status" value="2"/>
</dbReference>
<proteinExistence type="predicted"/>
<dbReference type="PROSITE" id="PS50021">
    <property type="entry name" value="CH"/>
    <property type="match status" value="1"/>
</dbReference>
<sequence>MDMDTITFRKQLNGLTRVDMEEYFDDVEVENLYHWIDRIPLSRPKKNVVKDFSDGVLVAEIVAHYLPKWVELHNYTPAAATKQKMENWYLLNRRVLRKLDLDLSDDVIRALANTTNPKPRVIEKVLMLLRMQLDKMMEKQGRSRREIDLAMSIDKDYIKDSNKIKSINRNKMPDLNVKDLLLFLFSGYTLVSLYYMTSSKKVDNPFPVQGVQCDLRLDSICKQRNTVSGMLNRLSQKMGKMQCERSKGTAEGGGYCKRGKTVASFGDGTGQYKNELLKLGKIKSYDSYDGGPFSEEESKGNVKYMDLTIPQYGLHVYDWVMSIEVAEHIPKQYERIFLDNIFRHAKDGIILSWAVPGQGGFMHVNNKSVQYVMQVMKKNGFQLDENSSKLLQQSCTFPHLKRKDVHDSSNMMNNNANNILLLLLSVNIIFGLYYATLRNRDDIGQNDSNMVNVRNQRNIVSEMLNKLSKKMGKLQCERRKPTVEGGGYCKRGNHNGADTSLIPALSDFLQGKTVASFGDGTGQYKNELLKLKKIKSYDSYDGGPFSEEESKGNVKYMDLTIPQYGLPVWDWVMSIEVAEHIPKQYESIFLDNIFRHAKEGVILSWAVPGQGGLNHVNNRPISYVIKVMNSSGFQLDKSSSQLLQNSCSFKHLKRNLYVYKRTLLMGYQDLYA</sequence>
<gene>
    <name evidence="2" type="ORF">MEDL_68079</name>
</gene>
<dbReference type="OrthoDB" id="406773at2759"/>
<keyword evidence="2" id="KW-0966">Cell projection</keyword>
<accession>A0A8S3VNA8</accession>
<dbReference type="AlphaFoldDB" id="A0A8S3VNA8"/>
<dbReference type="PANTHER" id="PTHR12509:SF9">
    <property type="entry name" value="SPERM FLAGELLAR PROTEIN 1 ISOFORM X1"/>
    <property type="match status" value="1"/>
</dbReference>
<dbReference type="Proteomes" id="UP000683360">
    <property type="component" value="Unassembled WGS sequence"/>
</dbReference>
<protein>
    <submittedName>
        <fullName evidence="2">Sperm flagellar protein 1</fullName>
    </submittedName>
</protein>
<evidence type="ECO:0000313" key="2">
    <source>
        <dbReference type="EMBL" id="CAG2256741.1"/>
    </source>
</evidence>
<dbReference type="InterPro" id="IPR001715">
    <property type="entry name" value="CH_dom"/>
</dbReference>
<organism evidence="2 3">
    <name type="scientific">Mytilus edulis</name>
    <name type="common">Blue mussel</name>
    <dbReference type="NCBI Taxonomy" id="6550"/>
    <lineage>
        <taxon>Eukaryota</taxon>
        <taxon>Metazoa</taxon>
        <taxon>Spiralia</taxon>
        <taxon>Lophotrochozoa</taxon>
        <taxon>Mollusca</taxon>
        <taxon>Bivalvia</taxon>
        <taxon>Autobranchia</taxon>
        <taxon>Pteriomorphia</taxon>
        <taxon>Mytilida</taxon>
        <taxon>Mytiloidea</taxon>
        <taxon>Mytilidae</taxon>
        <taxon>Mytilinae</taxon>
        <taxon>Mytilus</taxon>
    </lineage>
</organism>
<dbReference type="InterPro" id="IPR029063">
    <property type="entry name" value="SAM-dependent_MTases_sf"/>
</dbReference>
<dbReference type="SUPFAM" id="SSF47576">
    <property type="entry name" value="Calponin-homology domain, CH-domain"/>
    <property type="match status" value="1"/>
</dbReference>
<keyword evidence="3" id="KW-1185">Reference proteome</keyword>
<feature type="domain" description="Calponin-homology (CH)" evidence="1">
    <location>
        <begin position="26"/>
        <end position="133"/>
    </location>
</feature>
<evidence type="ECO:0000259" key="1">
    <source>
        <dbReference type="PROSITE" id="PS50021"/>
    </source>
</evidence>
<dbReference type="InterPro" id="IPR036872">
    <property type="entry name" value="CH_dom_sf"/>
</dbReference>
<dbReference type="EMBL" id="CAJPWZ010003315">
    <property type="protein sequence ID" value="CAG2256741.1"/>
    <property type="molecule type" value="Genomic_DNA"/>
</dbReference>
<reference evidence="2" key="1">
    <citation type="submission" date="2021-03" db="EMBL/GenBank/DDBJ databases">
        <authorList>
            <person name="Bekaert M."/>
        </authorList>
    </citation>
    <scope>NUCLEOTIDE SEQUENCE</scope>
</reference>
<dbReference type="PANTHER" id="PTHR12509">
    <property type="entry name" value="SPERMATOGENESIS-ASSOCIATED 4-RELATED"/>
    <property type="match status" value="1"/>
</dbReference>
<keyword evidence="2" id="KW-0969">Cilium</keyword>
<name>A0A8S3VNA8_MYTED</name>
<dbReference type="GO" id="GO:0005930">
    <property type="term" value="C:axoneme"/>
    <property type="evidence" value="ECO:0007669"/>
    <property type="project" value="TreeGrafter"/>
</dbReference>
<dbReference type="GO" id="GO:0051493">
    <property type="term" value="P:regulation of cytoskeleton organization"/>
    <property type="evidence" value="ECO:0007669"/>
    <property type="project" value="TreeGrafter"/>
</dbReference>
<dbReference type="FunFam" id="1.10.418.10:FF:000059">
    <property type="entry name" value="RIKEN cDNA 6430531B16 gene"/>
    <property type="match status" value="1"/>
</dbReference>
<dbReference type="Gene3D" id="1.10.418.10">
    <property type="entry name" value="Calponin-like domain"/>
    <property type="match status" value="1"/>
</dbReference>
<evidence type="ECO:0000313" key="3">
    <source>
        <dbReference type="Proteomes" id="UP000683360"/>
    </source>
</evidence>
<dbReference type="InterPro" id="IPR052111">
    <property type="entry name" value="Spermatogenesis_Ciliary_MAP"/>
</dbReference>
<dbReference type="InterPro" id="IPR010441">
    <property type="entry name" value="CH_2"/>
</dbReference>
<dbReference type="Pfam" id="PF06294">
    <property type="entry name" value="CH_2"/>
    <property type="match status" value="1"/>
</dbReference>
<dbReference type="Gene3D" id="3.40.50.150">
    <property type="entry name" value="Vaccinia Virus protein VP39"/>
    <property type="match status" value="1"/>
</dbReference>
<dbReference type="GO" id="GO:0008017">
    <property type="term" value="F:microtubule binding"/>
    <property type="evidence" value="ECO:0007669"/>
    <property type="project" value="TreeGrafter"/>
</dbReference>
<comment type="caution">
    <text evidence="2">The sequence shown here is derived from an EMBL/GenBank/DDBJ whole genome shotgun (WGS) entry which is preliminary data.</text>
</comment>
<keyword evidence="2" id="KW-0282">Flagellum</keyword>